<dbReference type="PANTHER" id="PTHR39162:SF1">
    <property type="entry name" value="SPORULATION PROTEIN YTFJ"/>
    <property type="match status" value="1"/>
</dbReference>
<gene>
    <name evidence="2" type="ORF">HNQ80_002767</name>
</gene>
<comment type="caution">
    <text evidence="2">The sequence shown here is derived from an EMBL/GenBank/DDBJ whole genome shotgun (WGS) entry which is preliminary data.</text>
</comment>
<proteinExistence type="predicted"/>
<name>A0A841KTE8_9FIRM</name>
<dbReference type="RefSeq" id="WP_184311181.1">
    <property type="nucleotide sequence ID" value="NZ_JACHEN010000016.1"/>
</dbReference>
<reference evidence="2 3" key="1">
    <citation type="submission" date="2020-08" db="EMBL/GenBank/DDBJ databases">
        <title>Genomic Encyclopedia of Type Strains, Phase IV (KMG-IV): sequencing the most valuable type-strain genomes for metagenomic binning, comparative biology and taxonomic classification.</title>
        <authorList>
            <person name="Goeker M."/>
        </authorList>
    </citation>
    <scope>NUCLEOTIDE SEQUENCE [LARGE SCALE GENOMIC DNA]</scope>
    <source>
        <strain evidence="2 3">DSM 103526</strain>
    </source>
</reference>
<dbReference type="Pfam" id="PF09579">
    <property type="entry name" value="Spore_YtfJ"/>
    <property type="match status" value="1"/>
</dbReference>
<dbReference type="Proteomes" id="UP000579281">
    <property type="component" value="Unassembled WGS sequence"/>
</dbReference>
<evidence type="ECO:0000256" key="1">
    <source>
        <dbReference type="SAM" id="MobiDB-lite"/>
    </source>
</evidence>
<evidence type="ECO:0000313" key="3">
    <source>
        <dbReference type="Proteomes" id="UP000579281"/>
    </source>
</evidence>
<evidence type="ECO:0000313" key="2">
    <source>
        <dbReference type="EMBL" id="MBB6216663.1"/>
    </source>
</evidence>
<accession>A0A841KTE8</accession>
<organism evidence="2 3">
    <name type="scientific">Anaerosolibacter carboniphilus</name>
    <dbReference type="NCBI Taxonomy" id="1417629"/>
    <lineage>
        <taxon>Bacteria</taxon>
        <taxon>Bacillati</taxon>
        <taxon>Bacillota</taxon>
        <taxon>Clostridia</taxon>
        <taxon>Peptostreptococcales</taxon>
        <taxon>Thermotaleaceae</taxon>
        <taxon>Anaerosolibacter</taxon>
    </lineage>
</organism>
<dbReference type="NCBIfam" id="TIGR02874">
    <property type="entry name" value="spore_ytfJ"/>
    <property type="match status" value="1"/>
</dbReference>
<dbReference type="AlphaFoldDB" id="A0A841KTE8"/>
<dbReference type="PANTHER" id="PTHR39162">
    <property type="entry name" value="GLL3345 PROTEIN"/>
    <property type="match status" value="1"/>
</dbReference>
<dbReference type="EMBL" id="JACHEN010000016">
    <property type="protein sequence ID" value="MBB6216663.1"/>
    <property type="molecule type" value="Genomic_DNA"/>
</dbReference>
<keyword evidence="3" id="KW-1185">Reference proteome</keyword>
<protein>
    <submittedName>
        <fullName evidence="2">Sporulation protein YtfJ</fullName>
    </submittedName>
</protein>
<dbReference type="InterPro" id="IPR014229">
    <property type="entry name" value="Spore_YtfJ"/>
</dbReference>
<feature type="region of interest" description="Disordered" evidence="1">
    <location>
        <begin position="129"/>
        <end position="149"/>
    </location>
</feature>
<dbReference type="PIRSF" id="PIRSF021377">
    <property type="entry name" value="YtfJ"/>
    <property type="match status" value="1"/>
</dbReference>
<sequence>MSNHPIEALMRTTMESLKDMVDVNTIVGDPVETPDGTVIIPISRVSFGFASGGGEYTAMRDGKTDESGDKFDQLPFAGGTGAGVSVQPVAFMVVGNGHMKLLPVDQNATMVDSIINFTPKLLDKLQAMSEKRNENKSKKTDNEKEIIIE</sequence>